<name>A0A1H0AD90_9SPHI</name>
<dbReference type="Pfam" id="PF13715">
    <property type="entry name" value="CarbopepD_reg_2"/>
    <property type="match status" value="1"/>
</dbReference>
<evidence type="ECO:0000256" key="4">
    <source>
        <dbReference type="ARBA" id="ARBA00023237"/>
    </source>
</evidence>
<keyword evidence="5" id="KW-1134">Transmembrane beta strand</keyword>
<feature type="domain" description="TonB-dependent receptor plug" evidence="7">
    <location>
        <begin position="227"/>
        <end position="327"/>
    </location>
</feature>
<keyword evidence="2" id="KW-0732">Signal</keyword>
<dbReference type="InterPro" id="IPR011662">
    <property type="entry name" value="Secretin/TonB_short_N"/>
</dbReference>
<dbReference type="InterPro" id="IPR012910">
    <property type="entry name" value="Plug_dom"/>
</dbReference>
<dbReference type="Gene3D" id="2.60.40.1120">
    <property type="entry name" value="Carboxypeptidase-like, regulatory domain"/>
    <property type="match status" value="1"/>
</dbReference>
<dbReference type="GO" id="GO:0044718">
    <property type="term" value="P:siderophore transmembrane transport"/>
    <property type="evidence" value="ECO:0007669"/>
    <property type="project" value="TreeGrafter"/>
</dbReference>
<proteinExistence type="inferred from homology"/>
<dbReference type="OrthoDB" id="9768177at2"/>
<dbReference type="Pfam" id="PF07715">
    <property type="entry name" value="Plug"/>
    <property type="match status" value="1"/>
</dbReference>
<dbReference type="PANTHER" id="PTHR30069">
    <property type="entry name" value="TONB-DEPENDENT OUTER MEMBRANE RECEPTOR"/>
    <property type="match status" value="1"/>
</dbReference>
<feature type="domain" description="Secretin/TonB short N-terminal" evidence="6">
    <location>
        <begin position="68"/>
        <end position="116"/>
    </location>
</feature>
<dbReference type="SUPFAM" id="SSF49464">
    <property type="entry name" value="Carboxypeptidase regulatory domain-like"/>
    <property type="match status" value="1"/>
</dbReference>
<reference evidence="9" key="1">
    <citation type="submission" date="2016-10" db="EMBL/GenBank/DDBJ databases">
        <authorList>
            <person name="Varghese N."/>
            <person name="Submissions S."/>
        </authorList>
    </citation>
    <scope>NUCLEOTIDE SEQUENCE [LARGE SCALE GENOMIC DNA]</scope>
    <source>
        <strain evidence="9">DSM 19110</strain>
    </source>
</reference>
<dbReference type="InterPro" id="IPR037066">
    <property type="entry name" value="Plug_dom_sf"/>
</dbReference>
<keyword evidence="5" id="KW-0812">Transmembrane</keyword>
<dbReference type="InterPro" id="IPR023997">
    <property type="entry name" value="TonB-dep_OMP_SusC/RagA_CS"/>
</dbReference>
<dbReference type="NCBIfam" id="TIGR04056">
    <property type="entry name" value="OMP_RagA_SusC"/>
    <property type="match status" value="1"/>
</dbReference>
<evidence type="ECO:0000256" key="2">
    <source>
        <dbReference type="ARBA" id="ARBA00022729"/>
    </source>
</evidence>
<dbReference type="Pfam" id="PF07660">
    <property type="entry name" value="STN"/>
    <property type="match status" value="1"/>
</dbReference>
<organism evidence="8 9">
    <name type="scientific">Pedobacter steynii</name>
    <dbReference type="NCBI Taxonomy" id="430522"/>
    <lineage>
        <taxon>Bacteria</taxon>
        <taxon>Pseudomonadati</taxon>
        <taxon>Bacteroidota</taxon>
        <taxon>Sphingobacteriia</taxon>
        <taxon>Sphingobacteriales</taxon>
        <taxon>Sphingobacteriaceae</taxon>
        <taxon>Pedobacter</taxon>
    </lineage>
</organism>
<accession>A0A1H0AD90</accession>
<comment type="similarity">
    <text evidence="5">Belongs to the TonB-dependent receptor family.</text>
</comment>
<dbReference type="GO" id="GO:0015344">
    <property type="term" value="F:siderophore uptake transmembrane transporter activity"/>
    <property type="evidence" value="ECO:0007669"/>
    <property type="project" value="TreeGrafter"/>
</dbReference>
<dbReference type="PROSITE" id="PS52016">
    <property type="entry name" value="TONB_DEPENDENT_REC_3"/>
    <property type="match status" value="1"/>
</dbReference>
<keyword evidence="9" id="KW-1185">Reference proteome</keyword>
<protein>
    <submittedName>
        <fullName evidence="8">TonB-linked outer membrane protein, SusC/RagA family</fullName>
    </submittedName>
</protein>
<dbReference type="FunFam" id="2.170.130.10:FF:000003">
    <property type="entry name" value="SusC/RagA family TonB-linked outer membrane protein"/>
    <property type="match status" value="1"/>
</dbReference>
<gene>
    <name evidence="8" type="ORF">SAMN05421820_10761</name>
</gene>
<evidence type="ECO:0000313" key="9">
    <source>
        <dbReference type="Proteomes" id="UP000183200"/>
    </source>
</evidence>
<evidence type="ECO:0000256" key="3">
    <source>
        <dbReference type="ARBA" id="ARBA00023136"/>
    </source>
</evidence>
<dbReference type="PANTHER" id="PTHR30069:SF29">
    <property type="entry name" value="HEMOGLOBIN AND HEMOGLOBIN-HAPTOGLOBIN-BINDING PROTEIN 1-RELATED"/>
    <property type="match status" value="1"/>
</dbReference>
<keyword evidence="4 5" id="KW-0998">Cell outer membrane</keyword>
<dbReference type="Gene3D" id="3.55.50.30">
    <property type="match status" value="1"/>
</dbReference>
<dbReference type="AlphaFoldDB" id="A0A1H0AD90"/>
<dbReference type="InterPro" id="IPR008969">
    <property type="entry name" value="CarboxyPept-like_regulatory"/>
</dbReference>
<evidence type="ECO:0000256" key="1">
    <source>
        <dbReference type="ARBA" id="ARBA00022448"/>
    </source>
</evidence>
<dbReference type="NCBIfam" id="TIGR04057">
    <property type="entry name" value="SusC_RagA_signa"/>
    <property type="match status" value="1"/>
</dbReference>
<evidence type="ECO:0000256" key="5">
    <source>
        <dbReference type="PROSITE-ProRule" id="PRU01360"/>
    </source>
</evidence>
<dbReference type="InterPro" id="IPR023996">
    <property type="entry name" value="TonB-dep_OMP_SusC/RagA"/>
</dbReference>
<dbReference type="Proteomes" id="UP000183200">
    <property type="component" value="Unassembled WGS sequence"/>
</dbReference>
<comment type="subcellular location">
    <subcellularLocation>
        <location evidence="5">Cell outer membrane</location>
        <topology evidence="5">Multi-pass membrane protein</topology>
    </subcellularLocation>
</comment>
<evidence type="ECO:0000313" key="8">
    <source>
        <dbReference type="EMBL" id="SDN31377.1"/>
    </source>
</evidence>
<dbReference type="SUPFAM" id="SSF56935">
    <property type="entry name" value="Porins"/>
    <property type="match status" value="1"/>
</dbReference>
<sequence>MNLYVLNNVAGLRMRLRKILLVMKLTTLILILTLMQVSGSSLAQKVNFVMKNVRVEQVFEEVTRQTGYNVFYADRKINDEKRIDVAFKNATLDEVMQAILRTEHGSYTIEDHTIVINQIDRHHRKEVPEEVNHHQDITIKGVVKDGKGEPIPNVSIKEKGTAKGTSTNNMGEFTIEVRDNSSILLFSIVGFSNQERKADGRFMTVVMNEAISTLEQMVVVGYGVQKKVSVTGSVSTVEGKDLVKSPVANLSNALVGRLAGLRATQRTGEPGYDGSGIDIRGFGNALIIVDGVPSDNFSKIDANEIESFTILKDASAAVYGVRAANGVVLITTKKGAIGKTRINYSTYYGIQSNTRYPKFVNAAEFAELRNEAAVNAWIKKNNPSTTLSLPFTKEQVAQYKNGTLPGTDWFDAAIRRNTPQLQHNLNIDGGNEDVKYFFSLGYLNQSGMWKSDDTKVKRYNFRSNVEAKIGKGLTAGLNLSGFLEDRDYPGVSAAILMSGISKQFPTNAIYANNNPDYFSKSNYETGQTILLMNKDFSGYDTYRKKYFSAIANLTYEIPNVDGLKAKALFSYQNTNENNKNYLKKYFLYSYDAENQMYNADYTGNDPSRLTQSTLEINAPLFQVSLNYDKKFGKHAITALGLFESQQNNSSNFNAYREFLIDGIDELFAGTGKNQKSDGSSAEIARLGYVGKLNYNYSGKYLFEFGFRYDGTYKFQPDKRFGFFPNLSAGWRISEEGFMKSISAIDNLKLRVSWGKVGDDGGNDSGAANYIKPFQYLNGYRYPNPDGTYIFGTDPILGLSSNGLTNPLLTWFKSTTTNIGFDLSLWKGLLSAEIDVFYRKRTGLLATRMLSLPNTFGASLPQENLNSDNTRGFELVLTHKNKVGDWSYTISPNFSFTRTKNGYLERAPNTSALANWLNNNSNRWNNLYRGYVATGQFQSQEEINKAPQQDGSGNKTLLPGDIRYQDINGDGIIDGEDQTIIGRGSVPEIFYGLNLGLSYKGFDLSLLFQGATNFNFNIVGDLTYPFSNNASAFSFLTNRWHREDIYDPNSKWIPGEFPSTIVDGTANNKLNSTFWLRDATYVRLKNFEVGYTLSKTLTHKIGIKNTRVFIAGQNTLTISKVKYLDPEIAGGGAGKYYPQQKVWTMGINIGL</sequence>
<dbReference type="InterPro" id="IPR039426">
    <property type="entry name" value="TonB-dep_rcpt-like"/>
</dbReference>
<dbReference type="Gene3D" id="2.170.130.10">
    <property type="entry name" value="TonB-dependent receptor, plug domain"/>
    <property type="match status" value="1"/>
</dbReference>
<keyword evidence="1 5" id="KW-0813">Transport</keyword>
<dbReference type="EMBL" id="FNGY01000007">
    <property type="protein sequence ID" value="SDN31377.1"/>
    <property type="molecule type" value="Genomic_DNA"/>
</dbReference>
<dbReference type="GO" id="GO:0009279">
    <property type="term" value="C:cell outer membrane"/>
    <property type="evidence" value="ECO:0007669"/>
    <property type="project" value="UniProtKB-SubCell"/>
</dbReference>
<evidence type="ECO:0000259" key="6">
    <source>
        <dbReference type="Pfam" id="PF07660"/>
    </source>
</evidence>
<keyword evidence="3 5" id="KW-0472">Membrane</keyword>
<evidence type="ECO:0000259" key="7">
    <source>
        <dbReference type="Pfam" id="PF07715"/>
    </source>
</evidence>